<evidence type="ECO:0000256" key="3">
    <source>
        <dbReference type="ARBA" id="ARBA00023002"/>
    </source>
</evidence>
<dbReference type="PROSITE" id="PS00065">
    <property type="entry name" value="D_2_HYDROXYACID_DH_1"/>
    <property type="match status" value="1"/>
</dbReference>
<dbReference type="EMBL" id="NBSH01000008">
    <property type="protein sequence ID" value="ORX36214.1"/>
    <property type="molecule type" value="Genomic_DNA"/>
</dbReference>
<dbReference type="AlphaFoldDB" id="A0A1Y1UFD2"/>
<dbReference type="FunCoup" id="A0A1Y1UFD2">
    <property type="interactions" value="23"/>
</dbReference>
<reference evidence="8 9" key="1">
    <citation type="submission" date="2017-03" db="EMBL/GenBank/DDBJ databases">
        <title>Widespread Adenine N6-methylation of Active Genes in Fungi.</title>
        <authorList>
            <consortium name="DOE Joint Genome Institute"/>
            <person name="Mondo S.J."/>
            <person name="Dannebaum R.O."/>
            <person name="Kuo R.C."/>
            <person name="Louie K.B."/>
            <person name="Bewick A.J."/>
            <person name="Labutti K."/>
            <person name="Haridas S."/>
            <person name="Kuo A."/>
            <person name="Salamov A."/>
            <person name="Ahrendt S.R."/>
            <person name="Lau R."/>
            <person name="Bowen B.P."/>
            <person name="Lipzen A."/>
            <person name="Sullivan W."/>
            <person name="Andreopoulos W.B."/>
            <person name="Clum A."/>
            <person name="Lindquist E."/>
            <person name="Daum C."/>
            <person name="Northen T.R."/>
            <person name="Ramamoorthy G."/>
            <person name="Schmitz R.J."/>
            <person name="Gryganskyi A."/>
            <person name="Culley D."/>
            <person name="Magnuson J."/>
            <person name="James T.Y."/>
            <person name="O'Malley M.A."/>
            <person name="Stajich J.E."/>
            <person name="Spatafora J.W."/>
            <person name="Visel A."/>
            <person name="Grigoriev I.V."/>
        </authorList>
    </citation>
    <scope>NUCLEOTIDE SEQUENCE [LARGE SCALE GENOMIC DNA]</scope>
    <source>
        <strain evidence="8 9">NRRL Y-17943</strain>
    </source>
</reference>
<dbReference type="Gene3D" id="3.40.50.720">
    <property type="entry name" value="NAD(P)-binding Rossmann-like Domain"/>
    <property type="match status" value="2"/>
</dbReference>
<keyword evidence="4" id="KW-0520">NAD</keyword>
<dbReference type="PANTHER" id="PTHR42789">
    <property type="entry name" value="D-ISOMER SPECIFIC 2-HYDROXYACID DEHYDROGENASE FAMILY PROTEIN (AFU_ORTHOLOGUE AFUA_6G10090)"/>
    <property type="match status" value="1"/>
</dbReference>
<dbReference type="InterPro" id="IPR036291">
    <property type="entry name" value="NAD(P)-bd_dom_sf"/>
</dbReference>
<dbReference type="GO" id="GO:0008652">
    <property type="term" value="P:amino acid biosynthetic process"/>
    <property type="evidence" value="ECO:0007669"/>
    <property type="project" value="UniProtKB-KW"/>
</dbReference>
<dbReference type="CDD" id="cd12169">
    <property type="entry name" value="PGDH_like_1"/>
    <property type="match status" value="1"/>
</dbReference>
<dbReference type="GeneID" id="33557871"/>
<dbReference type="InterPro" id="IPR006139">
    <property type="entry name" value="D-isomer_2_OHA_DH_cat_dom"/>
</dbReference>
<dbReference type="InParanoid" id="A0A1Y1UFD2"/>
<sequence length="347" mass="37813">MSSIRVAILDDYNDLASQYLGGLDSTLSFTHFPNTILPSRDPSELIHRLRDFEVICTMHERTPLPSRVIRELPRLKVLLTTGMRNLGIDLEACRQMGVTVAGTSPPSDDSNIAATVQHTWALILALACNISRDASLISTGSWLSAMPLNFSLPGSTLGILGLGKLGLGTARIGKVGFDMKIIAWSQNLTQEKADEAARKAGLCVGDIQVVSKQELFRSSDVLSLHCILSERTRGIVGAEDLALMKTTGMIINTSRGPLIDENALLDALDHGTIRGAALDVYDLEPLPLGSRWRTTKWGEAGRSQVVLTPHSGYSYEPTITHMWKETRSNLERLSRGEAIVNLMVPAT</sequence>
<dbReference type="InterPro" id="IPR029753">
    <property type="entry name" value="D-isomer_DH_CS"/>
</dbReference>
<keyword evidence="3 5" id="KW-0560">Oxidoreductase</keyword>
<dbReference type="InterPro" id="IPR006140">
    <property type="entry name" value="D-isomer_DH_NAD-bd"/>
</dbReference>
<dbReference type="PROSITE" id="PS00671">
    <property type="entry name" value="D_2_HYDROXYACID_DH_3"/>
    <property type="match status" value="1"/>
</dbReference>
<dbReference type="Proteomes" id="UP000193218">
    <property type="component" value="Unassembled WGS sequence"/>
</dbReference>
<feature type="domain" description="D-isomer specific 2-hydroxyacid dehydrogenase catalytic" evidence="6">
    <location>
        <begin position="31"/>
        <end position="338"/>
    </location>
</feature>
<dbReference type="PANTHER" id="PTHR42789:SF1">
    <property type="entry name" value="D-ISOMER SPECIFIC 2-HYDROXYACID DEHYDROGENASE FAMILY PROTEIN (AFU_ORTHOLOGUE AFUA_6G10090)"/>
    <property type="match status" value="1"/>
</dbReference>
<evidence type="ECO:0000256" key="2">
    <source>
        <dbReference type="ARBA" id="ARBA00022605"/>
    </source>
</evidence>
<dbReference type="SUPFAM" id="SSF52283">
    <property type="entry name" value="Formate/glycerate dehydrogenase catalytic domain-like"/>
    <property type="match status" value="1"/>
</dbReference>
<gene>
    <name evidence="8" type="ORF">BD324DRAFT_627910</name>
</gene>
<dbReference type="GO" id="GO:0051287">
    <property type="term" value="F:NAD binding"/>
    <property type="evidence" value="ECO:0007669"/>
    <property type="project" value="InterPro"/>
</dbReference>
<dbReference type="OrthoDB" id="298012at2759"/>
<dbReference type="STRING" id="4999.A0A1Y1UFD2"/>
<evidence type="ECO:0000313" key="8">
    <source>
        <dbReference type="EMBL" id="ORX36214.1"/>
    </source>
</evidence>
<evidence type="ECO:0000259" key="6">
    <source>
        <dbReference type="Pfam" id="PF00389"/>
    </source>
</evidence>
<dbReference type="SUPFAM" id="SSF51735">
    <property type="entry name" value="NAD(P)-binding Rossmann-fold domains"/>
    <property type="match status" value="1"/>
</dbReference>
<keyword evidence="2" id="KW-0028">Amino-acid biosynthesis</keyword>
<dbReference type="GO" id="GO:0016616">
    <property type="term" value="F:oxidoreductase activity, acting on the CH-OH group of donors, NAD or NADP as acceptor"/>
    <property type="evidence" value="ECO:0007669"/>
    <property type="project" value="InterPro"/>
</dbReference>
<proteinExistence type="inferred from homology"/>
<evidence type="ECO:0000313" key="9">
    <source>
        <dbReference type="Proteomes" id="UP000193218"/>
    </source>
</evidence>
<comment type="caution">
    <text evidence="8">The sequence shown here is derived from an EMBL/GenBank/DDBJ whole genome shotgun (WGS) entry which is preliminary data.</text>
</comment>
<dbReference type="Pfam" id="PF02826">
    <property type="entry name" value="2-Hacid_dh_C"/>
    <property type="match status" value="1"/>
</dbReference>
<evidence type="ECO:0000259" key="7">
    <source>
        <dbReference type="Pfam" id="PF02826"/>
    </source>
</evidence>
<dbReference type="Pfam" id="PF00389">
    <property type="entry name" value="2-Hacid_dh"/>
    <property type="match status" value="1"/>
</dbReference>
<dbReference type="InterPro" id="IPR029752">
    <property type="entry name" value="D-isomer_DH_CS1"/>
</dbReference>
<evidence type="ECO:0000256" key="5">
    <source>
        <dbReference type="RuleBase" id="RU003719"/>
    </source>
</evidence>
<accession>A0A1Y1UFD2</accession>
<evidence type="ECO:0000256" key="4">
    <source>
        <dbReference type="ARBA" id="ARBA00023027"/>
    </source>
</evidence>
<evidence type="ECO:0000256" key="1">
    <source>
        <dbReference type="ARBA" id="ARBA00005854"/>
    </source>
</evidence>
<protein>
    <submittedName>
        <fullName evidence="8">D-isomer specific 2-hydroxyacid dehydrogenase</fullName>
    </submittedName>
</protein>
<organism evidence="8 9">
    <name type="scientific">Kockovaella imperatae</name>
    <dbReference type="NCBI Taxonomy" id="4999"/>
    <lineage>
        <taxon>Eukaryota</taxon>
        <taxon>Fungi</taxon>
        <taxon>Dikarya</taxon>
        <taxon>Basidiomycota</taxon>
        <taxon>Agaricomycotina</taxon>
        <taxon>Tremellomycetes</taxon>
        <taxon>Tremellales</taxon>
        <taxon>Cuniculitremaceae</taxon>
        <taxon>Kockovaella</taxon>
    </lineage>
</organism>
<comment type="similarity">
    <text evidence="1 5">Belongs to the D-isomer specific 2-hydroxyacid dehydrogenase family.</text>
</comment>
<name>A0A1Y1UFD2_9TREE</name>
<dbReference type="InterPro" id="IPR050857">
    <property type="entry name" value="D-2-hydroxyacid_DH"/>
</dbReference>
<feature type="domain" description="D-isomer specific 2-hydroxyacid dehydrogenase NAD-binding" evidence="7">
    <location>
        <begin position="121"/>
        <end position="312"/>
    </location>
</feature>
<dbReference type="RefSeq" id="XP_021870315.1">
    <property type="nucleotide sequence ID" value="XM_022016062.1"/>
</dbReference>
<keyword evidence="9" id="KW-1185">Reference proteome</keyword>